<feature type="binding site" evidence="4">
    <location>
        <position position="110"/>
    </location>
    <ligand>
        <name>D-ribulose 5-phosphate</name>
        <dbReference type="ChEBI" id="CHEBI:58121"/>
    </ligand>
</feature>
<feature type="binding site" evidence="4">
    <location>
        <begin position="67"/>
        <end position="71"/>
    </location>
    <ligand>
        <name>D-ribulose 5-phosphate</name>
        <dbReference type="ChEBI" id="CHEBI:58121"/>
    </ligand>
</feature>
<dbReference type="Proteomes" id="UP000030146">
    <property type="component" value="Unassembled WGS sequence"/>
</dbReference>
<dbReference type="eggNOG" id="COG0698">
    <property type="taxonomic scope" value="Bacteria"/>
</dbReference>
<evidence type="ECO:0000256" key="2">
    <source>
        <dbReference type="ARBA" id="ARBA00023235"/>
    </source>
</evidence>
<dbReference type="EMBL" id="JRAK01000015">
    <property type="protein sequence ID" value="KGN94302.1"/>
    <property type="molecule type" value="Genomic_DNA"/>
</dbReference>
<name>A0A099WV29_9PORP</name>
<evidence type="ECO:0000256" key="1">
    <source>
        <dbReference type="ARBA" id="ARBA00008754"/>
    </source>
</evidence>
<dbReference type="EMBL" id="JRAI01000002">
    <property type="protein sequence ID" value="KGN88300.1"/>
    <property type="molecule type" value="Genomic_DNA"/>
</dbReference>
<dbReference type="GeneID" id="57239883"/>
<feature type="binding site" evidence="4">
    <location>
        <begin position="9"/>
        <end position="10"/>
    </location>
    <ligand>
        <name>D-ribulose 5-phosphate</name>
        <dbReference type="ChEBI" id="CHEBI:58121"/>
    </ligand>
</feature>
<feature type="binding site" evidence="4">
    <location>
        <position position="137"/>
    </location>
    <ligand>
        <name>D-ribulose 5-phosphate</name>
        <dbReference type="ChEBI" id="CHEBI:58121"/>
    </ligand>
</feature>
<gene>
    <name evidence="5" type="ORF">HR08_00440</name>
    <name evidence="6" type="ORF">HR15_01320</name>
</gene>
<reference evidence="6 8" key="2">
    <citation type="submission" date="2014-08" db="EMBL/GenBank/DDBJ databases">
        <title>Porphyromonas gulae strain:COT-052_OH3439 Genome sequencing.</title>
        <authorList>
            <person name="Wallis C."/>
            <person name="Deusch O."/>
            <person name="O'Flynn C."/>
            <person name="Davis I."/>
            <person name="Jospin G."/>
            <person name="Darling A.E."/>
            <person name="Coil D.A."/>
            <person name="Alexiev A."/>
            <person name="Horsfall A."/>
            <person name="Kirkwood N."/>
            <person name="Harris S."/>
            <person name="Eisen J.A."/>
        </authorList>
    </citation>
    <scope>NUCLEOTIDE SEQUENCE [LARGE SCALE GENOMIC DNA]</scope>
    <source>
        <strain evidence="8">COT-052 OH3439</strain>
        <strain evidence="6">COT-052_OH3439</strain>
    </source>
</reference>
<dbReference type="GO" id="GO:0009052">
    <property type="term" value="P:pentose-phosphate shunt, non-oxidative branch"/>
    <property type="evidence" value="ECO:0007669"/>
    <property type="project" value="TreeGrafter"/>
</dbReference>
<dbReference type="InterPro" id="IPR036569">
    <property type="entry name" value="RpiB_LacA_LacB_sf"/>
</dbReference>
<dbReference type="NCBIfam" id="TIGR01120">
    <property type="entry name" value="rpiB"/>
    <property type="match status" value="1"/>
</dbReference>
<keyword evidence="2 6" id="KW-0413">Isomerase</keyword>
<feature type="active site" description="Proton donor" evidence="3">
    <location>
        <position position="99"/>
    </location>
</feature>
<evidence type="ECO:0000256" key="3">
    <source>
        <dbReference type="PIRSR" id="PIRSR005384-1"/>
    </source>
</evidence>
<organism evidence="6 8">
    <name type="scientific">Porphyromonas gulae</name>
    <dbReference type="NCBI Taxonomy" id="111105"/>
    <lineage>
        <taxon>Bacteria</taxon>
        <taxon>Pseudomonadati</taxon>
        <taxon>Bacteroidota</taxon>
        <taxon>Bacteroidia</taxon>
        <taxon>Bacteroidales</taxon>
        <taxon>Porphyromonadaceae</taxon>
        <taxon>Porphyromonas</taxon>
    </lineage>
</organism>
<evidence type="ECO:0000256" key="4">
    <source>
        <dbReference type="PIRSR" id="PIRSR005384-2"/>
    </source>
</evidence>
<evidence type="ECO:0000313" key="6">
    <source>
        <dbReference type="EMBL" id="KGN94302.1"/>
    </source>
</evidence>
<dbReference type="GO" id="GO:0019316">
    <property type="term" value="P:D-allose catabolic process"/>
    <property type="evidence" value="ECO:0007669"/>
    <property type="project" value="TreeGrafter"/>
</dbReference>
<proteinExistence type="inferred from homology"/>
<protein>
    <submittedName>
        <fullName evidence="6">Ribose 5-phosphate isomerase</fullName>
    </submittedName>
</protein>
<dbReference type="NCBIfam" id="TIGR00689">
    <property type="entry name" value="rpiB_lacA_lacB"/>
    <property type="match status" value="1"/>
</dbReference>
<feature type="active site" description="Proton acceptor" evidence="3">
    <location>
        <position position="66"/>
    </location>
</feature>
<feature type="binding site" evidence="4">
    <location>
        <position position="133"/>
    </location>
    <ligand>
        <name>D-ribulose 5-phosphate</name>
        <dbReference type="ChEBI" id="CHEBI:58121"/>
    </ligand>
</feature>
<accession>A0A099WV29</accession>
<evidence type="ECO:0000313" key="7">
    <source>
        <dbReference type="Proteomes" id="UP000030130"/>
    </source>
</evidence>
<dbReference type="PIRSF" id="PIRSF005384">
    <property type="entry name" value="RpiB_LacA_B"/>
    <property type="match status" value="1"/>
</dbReference>
<dbReference type="PANTHER" id="PTHR30345:SF0">
    <property type="entry name" value="DNA DAMAGE-REPAIR_TOLERATION PROTEIN DRT102"/>
    <property type="match status" value="1"/>
</dbReference>
<dbReference type="PANTHER" id="PTHR30345">
    <property type="entry name" value="RIBOSE-5-PHOSPHATE ISOMERASE B"/>
    <property type="match status" value="1"/>
</dbReference>
<dbReference type="InterPro" id="IPR004785">
    <property type="entry name" value="RpiB"/>
</dbReference>
<dbReference type="RefSeq" id="WP_039418942.1">
    <property type="nucleotide sequence ID" value="NZ_CALUCC010000299.1"/>
</dbReference>
<comment type="similarity">
    <text evidence="1">Belongs to the LacAB/RpiB family.</text>
</comment>
<feature type="binding site" evidence="4">
    <location>
        <position position="100"/>
    </location>
    <ligand>
        <name>D-ribulose 5-phosphate</name>
        <dbReference type="ChEBI" id="CHEBI:58121"/>
    </ligand>
</feature>
<dbReference type="InterPro" id="IPR003500">
    <property type="entry name" value="RpiB_LacA_LacB"/>
</dbReference>
<evidence type="ECO:0000313" key="5">
    <source>
        <dbReference type="EMBL" id="KGN88300.1"/>
    </source>
</evidence>
<dbReference type="Proteomes" id="UP000030130">
    <property type="component" value="Unassembled WGS sequence"/>
</dbReference>
<dbReference type="Gene3D" id="3.40.1400.10">
    <property type="entry name" value="Sugar-phosphate isomerase, RpiB/LacA/LacB"/>
    <property type="match status" value="1"/>
</dbReference>
<dbReference type="STRING" id="111105.HR09_05990"/>
<reference evidence="5 7" key="1">
    <citation type="submission" date="2014-08" db="EMBL/GenBank/DDBJ databases">
        <title>Porphyromonas gulae strain:COT-052_OH1451 Genome sequencing.</title>
        <authorList>
            <person name="Wallis C."/>
            <person name="Deusch O."/>
            <person name="O'Flynn C."/>
            <person name="Davis I."/>
            <person name="Jospin G."/>
            <person name="Darling A.E."/>
            <person name="Coil D.A."/>
            <person name="Alexiev A."/>
            <person name="Horsfall A."/>
            <person name="Kirkwood N."/>
            <person name="Harris S."/>
            <person name="Eisen J.A."/>
        </authorList>
    </citation>
    <scope>NUCLEOTIDE SEQUENCE [LARGE SCALE GENOMIC DNA]</scope>
    <source>
        <strain evidence="7">COT-052 OH1451</strain>
        <strain evidence="5">COT-052_OH1451</strain>
    </source>
</reference>
<keyword evidence="8" id="KW-1185">Reference proteome</keyword>
<comment type="caution">
    <text evidence="6">The sequence shown here is derived from an EMBL/GenBank/DDBJ whole genome shotgun (WGS) entry which is preliminary data.</text>
</comment>
<sequence>METIGICSDHAGYELKERVKAWLAEQGITTKDFGCHSSESVDYPDFAHPLGSAIEQGQLNRGISICGSGNGISMVMNKYPHVRAALCWTEEIARLARQHNDANVLSLPARFISDEQAKTILKTYLETPFEGGRHKARIDKIPIRK</sequence>
<dbReference type="Pfam" id="PF02502">
    <property type="entry name" value="LacAB_rpiB"/>
    <property type="match status" value="1"/>
</dbReference>
<evidence type="ECO:0000313" key="8">
    <source>
        <dbReference type="Proteomes" id="UP000030146"/>
    </source>
</evidence>
<dbReference type="SUPFAM" id="SSF89623">
    <property type="entry name" value="Ribose/Galactose isomerase RpiB/AlsB"/>
    <property type="match status" value="1"/>
</dbReference>
<dbReference type="AlphaFoldDB" id="A0A099WV29"/>
<dbReference type="GO" id="GO:0004751">
    <property type="term" value="F:ribose-5-phosphate isomerase activity"/>
    <property type="evidence" value="ECO:0007669"/>
    <property type="project" value="TreeGrafter"/>
</dbReference>
<dbReference type="OrthoDB" id="1778624at2"/>
<dbReference type="NCBIfam" id="NF004051">
    <property type="entry name" value="PRK05571.1"/>
    <property type="match status" value="1"/>
</dbReference>